<organism evidence="1 2">
    <name type="scientific">Candidatus Propionivibrio dominans</name>
    <dbReference type="NCBI Taxonomy" id="2954373"/>
    <lineage>
        <taxon>Bacteria</taxon>
        <taxon>Pseudomonadati</taxon>
        <taxon>Pseudomonadota</taxon>
        <taxon>Betaproteobacteria</taxon>
        <taxon>Rhodocyclales</taxon>
        <taxon>Rhodocyclaceae</taxon>
        <taxon>Propionivibrio</taxon>
    </lineage>
</organism>
<reference evidence="1" key="1">
    <citation type="submission" date="2020-10" db="EMBL/GenBank/DDBJ databases">
        <title>Connecting structure to function with the recovery of over 1000 high-quality activated sludge metagenome-assembled genomes encoding full-length rRNA genes using long-read sequencing.</title>
        <authorList>
            <person name="Singleton C.M."/>
            <person name="Petriglieri F."/>
            <person name="Kristensen J.M."/>
            <person name="Kirkegaard R.H."/>
            <person name="Michaelsen T.Y."/>
            <person name="Andersen M.H."/>
            <person name="Karst S.M."/>
            <person name="Dueholm M.S."/>
            <person name="Nielsen P.H."/>
            <person name="Albertsen M."/>
        </authorList>
    </citation>
    <scope>NUCLEOTIDE SEQUENCE</scope>
    <source>
        <strain evidence="1">EsbW_18-Q3-R4-48_MAXAC.044</strain>
    </source>
</reference>
<evidence type="ECO:0000313" key="2">
    <source>
        <dbReference type="Proteomes" id="UP000886602"/>
    </source>
</evidence>
<evidence type="ECO:0000313" key="1">
    <source>
        <dbReference type="EMBL" id="MBK7424718.1"/>
    </source>
</evidence>
<dbReference type="AlphaFoldDB" id="A0A9D7FE59"/>
<accession>A0A9D7FE59</accession>
<dbReference type="Proteomes" id="UP000886602">
    <property type="component" value="Unassembled WGS sequence"/>
</dbReference>
<name>A0A9D7FE59_9RHOO</name>
<sequence>MRRRVPEGLLMGQGKVDENNVLYSHNVLSTTVVCSESHCSSPLFIE</sequence>
<dbReference type="EMBL" id="JADJNC010000044">
    <property type="protein sequence ID" value="MBK7424718.1"/>
    <property type="molecule type" value="Genomic_DNA"/>
</dbReference>
<gene>
    <name evidence="1" type="ORF">IPJ48_17450</name>
</gene>
<comment type="caution">
    <text evidence="1">The sequence shown here is derived from an EMBL/GenBank/DDBJ whole genome shotgun (WGS) entry which is preliminary data.</text>
</comment>
<protein>
    <submittedName>
        <fullName evidence="1">Uncharacterized protein</fullName>
    </submittedName>
</protein>
<proteinExistence type="predicted"/>